<keyword evidence="5" id="KW-0998">Cell outer membrane</keyword>
<dbReference type="SUPFAM" id="SSF48452">
    <property type="entry name" value="TPR-like"/>
    <property type="match status" value="1"/>
</dbReference>
<organism evidence="8 9">
    <name type="scientific">Olivibacter oleidegradans</name>
    <dbReference type="NCBI Taxonomy" id="760123"/>
    <lineage>
        <taxon>Bacteria</taxon>
        <taxon>Pseudomonadati</taxon>
        <taxon>Bacteroidota</taxon>
        <taxon>Sphingobacteriia</taxon>
        <taxon>Sphingobacteriales</taxon>
        <taxon>Sphingobacteriaceae</taxon>
        <taxon>Olivibacter</taxon>
    </lineage>
</organism>
<dbReference type="Gene3D" id="1.25.40.390">
    <property type="match status" value="1"/>
</dbReference>
<comment type="similarity">
    <text evidence="2">Belongs to the SusD family.</text>
</comment>
<dbReference type="InterPro" id="IPR012944">
    <property type="entry name" value="SusD_RagB_dom"/>
</dbReference>
<evidence type="ECO:0000256" key="5">
    <source>
        <dbReference type="ARBA" id="ARBA00023237"/>
    </source>
</evidence>
<evidence type="ECO:0000313" key="8">
    <source>
        <dbReference type="EMBL" id="MFC0318012.1"/>
    </source>
</evidence>
<keyword evidence="9" id="KW-1185">Reference proteome</keyword>
<dbReference type="Pfam" id="PF07980">
    <property type="entry name" value="SusD_RagB"/>
    <property type="match status" value="1"/>
</dbReference>
<dbReference type="InterPro" id="IPR011990">
    <property type="entry name" value="TPR-like_helical_dom_sf"/>
</dbReference>
<evidence type="ECO:0000256" key="4">
    <source>
        <dbReference type="ARBA" id="ARBA00023136"/>
    </source>
</evidence>
<comment type="subcellular location">
    <subcellularLocation>
        <location evidence="1">Cell outer membrane</location>
    </subcellularLocation>
</comment>
<feature type="domain" description="SusD-like N-terminal" evidence="7">
    <location>
        <begin position="22"/>
        <end position="223"/>
    </location>
</feature>
<proteinExistence type="inferred from homology"/>
<feature type="domain" description="RagB/SusD" evidence="6">
    <location>
        <begin position="306"/>
        <end position="585"/>
    </location>
</feature>
<evidence type="ECO:0000256" key="1">
    <source>
        <dbReference type="ARBA" id="ARBA00004442"/>
    </source>
</evidence>
<reference evidence="8 9" key="1">
    <citation type="submission" date="2024-09" db="EMBL/GenBank/DDBJ databases">
        <authorList>
            <person name="Sun Q."/>
            <person name="Mori K."/>
        </authorList>
    </citation>
    <scope>NUCLEOTIDE SEQUENCE [LARGE SCALE GENOMIC DNA]</scope>
    <source>
        <strain evidence="8 9">CCM 7765</strain>
    </source>
</reference>
<evidence type="ECO:0000313" key="9">
    <source>
        <dbReference type="Proteomes" id="UP001589774"/>
    </source>
</evidence>
<protein>
    <submittedName>
        <fullName evidence="8">RagB/SusD family nutrient uptake outer membrane protein</fullName>
    </submittedName>
</protein>
<comment type="caution">
    <text evidence="8">The sequence shown here is derived from an EMBL/GenBank/DDBJ whole genome shotgun (WGS) entry which is preliminary data.</text>
</comment>
<sequence length="586" mass="67153">MNKRYNIAVLFFLLVFGACKDDFLDRKPMDSISDADVWKDPALVQSYVNELYVDVWDPFIDSWKVMHTAITDEGMYLRDKGTDVVLKGTFTPENMGTLTQFGRWEPYYKAIRNCNLLFENMDRVPFTDEAMKNRLLGETYFLRAYFYLNLVSHFGGVPLITKSFGLDSGEEMFVERSSFEDCVEQIVADCDQAIALLPESYGADHKGRATKFSAMAAKSRILLYAASDLYNKAANSNALVGYVGGNRQERWQRAYEAAKDLLDNPGPHRLYQPTDSATENYGRVFLDNHNPEIIFAILHNKELKGTSVDLWNGPNGYHNWGGNLPIENFVSGYQKRDGSPFDWNNPEDAANPYVGRDPRFYASILYNGAKWRQRPTDAAALDPDNVIQTGRKEVYNASTNKIEEVWGVDTRYSPIENWNASITGYYTRKFLDINVDGQFFRGEQPWIIFRYAEILLNYAEAALALGRESEAREAINTVRTRAGMPTSTVSGQALVDLYRYERKYELAFEGHRYFDMRRWLIAESLMNVPAKGIDILAKLNADRKTYTYQYKIIDVAPRQFNVKGYFAPIPIGEIQKNPKLQQNPNF</sequence>
<evidence type="ECO:0000256" key="2">
    <source>
        <dbReference type="ARBA" id="ARBA00006275"/>
    </source>
</evidence>
<dbReference type="PROSITE" id="PS51257">
    <property type="entry name" value="PROKAR_LIPOPROTEIN"/>
    <property type="match status" value="1"/>
</dbReference>
<name>A0ABV6HGM1_9SPHI</name>
<dbReference type="Pfam" id="PF14322">
    <property type="entry name" value="SusD-like_3"/>
    <property type="match status" value="1"/>
</dbReference>
<keyword evidence="4" id="KW-0472">Membrane</keyword>
<gene>
    <name evidence="8" type="ORF">ACFFI0_06815</name>
</gene>
<evidence type="ECO:0000259" key="7">
    <source>
        <dbReference type="Pfam" id="PF14322"/>
    </source>
</evidence>
<dbReference type="RefSeq" id="WP_130856112.1">
    <property type="nucleotide sequence ID" value="NZ_JBHLWO010000001.1"/>
</dbReference>
<dbReference type="EMBL" id="JBHLWO010000001">
    <property type="protein sequence ID" value="MFC0318012.1"/>
    <property type="molecule type" value="Genomic_DNA"/>
</dbReference>
<evidence type="ECO:0000259" key="6">
    <source>
        <dbReference type="Pfam" id="PF07980"/>
    </source>
</evidence>
<dbReference type="Proteomes" id="UP001589774">
    <property type="component" value="Unassembled WGS sequence"/>
</dbReference>
<keyword evidence="3" id="KW-0732">Signal</keyword>
<dbReference type="CDD" id="cd08977">
    <property type="entry name" value="SusD"/>
    <property type="match status" value="1"/>
</dbReference>
<accession>A0ABV6HGM1</accession>
<dbReference type="InterPro" id="IPR033985">
    <property type="entry name" value="SusD-like_N"/>
</dbReference>
<evidence type="ECO:0000256" key="3">
    <source>
        <dbReference type="ARBA" id="ARBA00022729"/>
    </source>
</evidence>